<keyword evidence="2" id="KW-1185">Reference proteome</keyword>
<dbReference type="OrthoDB" id="101887at2"/>
<dbReference type="RefSeq" id="WP_149956539.1">
    <property type="nucleotide sequence ID" value="NZ_BKDJ01000006.1"/>
</dbReference>
<evidence type="ECO:0000313" key="2">
    <source>
        <dbReference type="Proteomes" id="UP000325307"/>
    </source>
</evidence>
<gene>
    <name evidence="1" type="ORF">NCCP1664_14080</name>
</gene>
<dbReference type="EMBL" id="BKDJ01000006">
    <property type="protein sequence ID" value="GER22911.1"/>
    <property type="molecule type" value="Genomic_DNA"/>
</dbReference>
<evidence type="ECO:0000313" key="1">
    <source>
        <dbReference type="EMBL" id="GER22911.1"/>
    </source>
</evidence>
<reference evidence="1 2" key="1">
    <citation type="submission" date="2019-09" db="EMBL/GenBank/DDBJ databases">
        <title>Arthrobacter zafarii sp. nov., a moderately thermotolerant and halotolerant actinobacterium isolated from Cholistan desert soil of Pakistan.</title>
        <authorList>
            <person name="Amin A."/>
            <person name="Ahmed I."/>
            <person name="Khalid N."/>
            <person name="Schumann P."/>
            <person name="Busse H.J."/>
            <person name="Khan I.U."/>
            <person name="Li S."/>
            <person name="Li W.J."/>
        </authorList>
    </citation>
    <scope>NUCLEOTIDE SEQUENCE [LARGE SCALE GENOMIC DNA]</scope>
    <source>
        <strain evidence="1 2">NCCP-1664</strain>
    </source>
</reference>
<dbReference type="AlphaFoldDB" id="A0A5A7NT44"/>
<evidence type="ECO:0008006" key="3">
    <source>
        <dbReference type="Google" id="ProtNLM"/>
    </source>
</evidence>
<organism evidence="1 2">
    <name type="scientific">Zafaria cholistanensis</name>
    <dbReference type="NCBI Taxonomy" id="1682741"/>
    <lineage>
        <taxon>Bacteria</taxon>
        <taxon>Bacillati</taxon>
        <taxon>Actinomycetota</taxon>
        <taxon>Actinomycetes</taxon>
        <taxon>Micrococcales</taxon>
        <taxon>Micrococcaceae</taxon>
        <taxon>Zafaria</taxon>
    </lineage>
</organism>
<dbReference type="Proteomes" id="UP000325307">
    <property type="component" value="Unassembled WGS sequence"/>
</dbReference>
<comment type="caution">
    <text evidence="1">The sequence shown here is derived from an EMBL/GenBank/DDBJ whole genome shotgun (WGS) entry which is preliminary data.</text>
</comment>
<name>A0A5A7NT44_9MICC</name>
<protein>
    <recommendedName>
        <fullName evidence="3">Aminoglycoside phosphotransferase domain-containing protein</fullName>
    </recommendedName>
</protein>
<sequence length="332" mass="37099">MAEWNQEWTTDKWMAEVQEWVSMVLGSYEIAQRGPLEPGRARLWAARVTVNTDHGRLYFKANNPGQIAEAAVTATAAKLAPDQLVMPLAIEPVRGWMLSPDYGDTLATLPATDYQLWARMVRDFARVQRDLLPFGDTLFDHGLLQLDPAWLPSHIDDQLLLHASMPPQHPLHLPERDAEELHRGLGAAREMCAALAAGPVPLSLVHHELTRAHTFIPAAPDDPLRFLSLSGAYWAHPFSVLGPPLREMCRLFRTTGDDARVRRVVAAYLEQWSDYGTVEELRPLVEPALRAGRMQEHDLWMRILAGASDADVERYAPEALAPLAGLVRPGLE</sequence>
<accession>A0A5A7NT44</accession>
<proteinExistence type="predicted"/>